<dbReference type="RefSeq" id="WP_081768103.1">
    <property type="nucleotide sequence ID" value="NZ_CABJFV010000004.1"/>
</dbReference>
<dbReference type="Proteomes" id="UP000284379">
    <property type="component" value="Unassembled WGS sequence"/>
</dbReference>
<feature type="transmembrane region" description="Helical" evidence="1">
    <location>
        <begin position="37"/>
        <end position="55"/>
    </location>
</feature>
<evidence type="ECO:0000256" key="1">
    <source>
        <dbReference type="SAM" id="Phobius"/>
    </source>
</evidence>
<sequence>MKKRIKRVLILLAYIGVTIGIYYVICMLMHKPFTELHYLYAALIGCIAYLPQFIAEKKKK</sequence>
<name>A0A413VSD8_9BACE</name>
<keyword evidence="1" id="KW-0472">Membrane</keyword>
<accession>A0A413VSD8</accession>
<dbReference type="AlphaFoldDB" id="A0A413VSD8"/>
<evidence type="ECO:0000313" key="2">
    <source>
        <dbReference type="EMBL" id="RHB36469.1"/>
    </source>
</evidence>
<dbReference type="GeneID" id="69504391"/>
<organism evidence="2 3">
    <name type="scientific">Bacteroides nordii</name>
    <dbReference type="NCBI Taxonomy" id="291645"/>
    <lineage>
        <taxon>Bacteria</taxon>
        <taxon>Pseudomonadati</taxon>
        <taxon>Bacteroidota</taxon>
        <taxon>Bacteroidia</taxon>
        <taxon>Bacteroidales</taxon>
        <taxon>Bacteroidaceae</taxon>
        <taxon>Bacteroides</taxon>
    </lineage>
</organism>
<proteinExistence type="predicted"/>
<keyword evidence="1" id="KW-0812">Transmembrane</keyword>
<gene>
    <name evidence="2" type="ORF">DW888_07515</name>
</gene>
<keyword evidence="1" id="KW-1133">Transmembrane helix</keyword>
<feature type="transmembrane region" description="Helical" evidence="1">
    <location>
        <begin position="7"/>
        <end position="25"/>
    </location>
</feature>
<dbReference type="EMBL" id="QSGO01000004">
    <property type="protein sequence ID" value="RHB36469.1"/>
    <property type="molecule type" value="Genomic_DNA"/>
</dbReference>
<comment type="caution">
    <text evidence="2">The sequence shown here is derived from an EMBL/GenBank/DDBJ whole genome shotgun (WGS) entry which is preliminary data.</text>
</comment>
<protein>
    <submittedName>
        <fullName evidence="2">Uncharacterized protein</fullName>
    </submittedName>
</protein>
<reference evidence="2 3" key="1">
    <citation type="submission" date="2018-08" db="EMBL/GenBank/DDBJ databases">
        <title>A genome reference for cultivated species of the human gut microbiota.</title>
        <authorList>
            <person name="Zou Y."/>
            <person name="Xue W."/>
            <person name="Luo G."/>
        </authorList>
    </citation>
    <scope>NUCLEOTIDE SEQUENCE [LARGE SCALE GENOMIC DNA]</scope>
    <source>
        <strain evidence="2 3">AM40-30BH</strain>
    </source>
</reference>
<evidence type="ECO:0000313" key="3">
    <source>
        <dbReference type="Proteomes" id="UP000284379"/>
    </source>
</evidence>